<dbReference type="STRING" id="337451.A0A3S3R980"/>
<dbReference type="PANTHER" id="PTHR46929:SF33">
    <property type="entry name" value="L10-INTERACTING MYB DOMAIN-CONTAINING PROTEIN-LIKE ISOFORM X1"/>
    <property type="match status" value="1"/>
</dbReference>
<evidence type="ECO:0000259" key="2">
    <source>
        <dbReference type="Pfam" id="PF12776"/>
    </source>
</evidence>
<evidence type="ECO:0000313" key="4">
    <source>
        <dbReference type="Proteomes" id="UP000283530"/>
    </source>
</evidence>
<evidence type="ECO:0000313" key="3">
    <source>
        <dbReference type="EMBL" id="RWR97220.1"/>
    </source>
</evidence>
<reference evidence="3 4" key="1">
    <citation type="journal article" date="2019" name="Nat. Plants">
        <title>Stout camphor tree genome fills gaps in understanding of flowering plant genome evolution.</title>
        <authorList>
            <person name="Chaw S.M."/>
            <person name="Liu Y.C."/>
            <person name="Wu Y.W."/>
            <person name="Wang H.Y."/>
            <person name="Lin C.I."/>
            <person name="Wu C.S."/>
            <person name="Ke H.M."/>
            <person name="Chang L.Y."/>
            <person name="Hsu C.Y."/>
            <person name="Yang H.T."/>
            <person name="Sudianto E."/>
            <person name="Hsu M.H."/>
            <person name="Wu K.P."/>
            <person name="Wang L.N."/>
            <person name="Leebens-Mack J.H."/>
            <person name="Tsai I.J."/>
        </authorList>
    </citation>
    <scope>NUCLEOTIDE SEQUENCE [LARGE SCALE GENOMIC DNA]</scope>
    <source>
        <strain evidence="4">cv. Chaw 1501</strain>
        <tissue evidence="3">Young leaves</tissue>
    </source>
</reference>
<dbReference type="AlphaFoldDB" id="A0A3S3R980"/>
<dbReference type="Proteomes" id="UP000283530">
    <property type="component" value="Unassembled WGS sequence"/>
</dbReference>
<feature type="domain" description="Myb/SANT-like" evidence="2">
    <location>
        <begin position="3"/>
        <end position="91"/>
    </location>
</feature>
<sequence length="180" mass="20486">MQDDMLIQLMVEQCKEGCGIKGLFTCEGWNLLTKEMKTAHGAFFSKDKLKNRFKTLKKTYGDLKAMLDLNGFGWDDTRKMVTAKPDVWKEYVAAHPKAILYKNKTFPDWVSLAIIFGDSIAIGRDGFASNDPEPIETQEEETQAGDMDNVFEDNLDEDIDMSMSTNRKQRQLSTATTSRH</sequence>
<feature type="compositionally biased region" description="Acidic residues" evidence="1">
    <location>
        <begin position="133"/>
        <end position="160"/>
    </location>
</feature>
<comment type="caution">
    <text evidence="3">The sequence shown here is derived from an EMBL/GenBank/DDBJ whole genome shotgun (WGS) entry which is preliminary data.</text>
</comment>
<feature type="compositionally biased region" description="Polar residues" evidence="1">
    <location>
        <begin position="162"/>
        <end position="180"/>
    </location>
</feature>
<dbReference type="InterPro" id="IPR024752">
    <property type="entry name" value="Myb/SANT-like_dom"/>
</dbReference>
<gene>
    <name evidence="3" type="ORF">CKAN_02664000</name>
</gene>
<dbReference type="PANTHER" id="PTHR46929">
    <property type="entry name" value="EXPRESSED PROTEIN"/>
    <property type="match status" value="1"/>
</dbReference>
<feature type="region of interest" description="Disordered" evidence="1">
    <location>
        <begin position="127"/>
        <end position="180"/>
    </location>
</feature>
<protein>
    <submittedName>
        <fullName evidence="3">Myb/SANT-like domain-containing protein</fullName>
    </submittedName>
</protein>
<accession>A0A3S3R980</accession>
<name>A0A3S3R980_9MAGN</name>
<dbReference type="EMBL" id="QPKB01000012">
    <property type="protein sequence ID" value="RWR97220.1"/>
    <property type="molecule type" value="Genomic_DNA"/>
</dbReference>
<proteinExistence type="predicted"/>
<evidence type="ECO:0000256" key="1">
    <source>
        <dbReference type="SAM" id="MobiDB-lite"/>
    </source>
</evidence>
<dbReference type="OrthoDB" id="1937691at2759"/>
<keyword evidence="4" id="KW-1185">Reference proteome</keyword>
<organism evidence="3 4">
    <name type="scientific">Cinnamomum micranthum f. kanehirae</name>
    <dbReference type="NCBI Taxonomy" id="337451"/>
    <lineage>
        <taxon>Eukaryota</taxon>
        <taxon>Viridiplantae</taxon>
        <taxon>Streptophyta</taxon>
        <taxon>Embryophyta</taxon>
        <taxon>Tracheophyta</taxon>
        <taxon>Spermatophyta</taxon>
        <taxon>Magnoliopsida</taxon>
        <taxon>Magnoliidae</taxon>
        <taxon>Laurales</taxon>
        <taxon>Lauraceae</taxon>
        <taxon>Cinnamomum</taxon>
    </lineage>
</organism>
<dbReference type="Pfam" id="PF12776">
    <property type="entry name" value="Myb_DNA-bind_3"/>
    <property type="match status" value="1"/>
</dbReference>